<organism evidence="2 3">
    <name type="scientific">Amphibalanus amphitrite</name>
    <name type="common">Striped barnacle</name>
    <name type="synonym">Balanus amphitrite</name>
    <dbReference type="NCBI Taxonomy" id="1232801"/>
    <lineage>
        <taxon>Eukaryota</taxon>
        <taxon>Metazoa</taxon>
        <taxon>Ecdysozoa</taxon>
        <taxon>Arthropoda</taxon>
        <taxon>Crustacea</taxon>
        <taxon>Multicrustacea</taxon>
        <taxon>Cirripedia</taxon>
        <taxon>Thoracica</taxon>
        <taxon>Thoracicalcarea</taxon>
        <taxon>Balanomorpha</taxon>
        <taxon>Balanoidea</taxon>
        <taxon>Balanidae</taxon>
        <taxon>Amphibalaninae</taxon>
        <taxon>Amphibalanus</taxon>
    </lineage>
</organism>
<gene>
    <name evidence="2" type="ORF">FJT64_025761</name>
</gene>
<evidence type="ECO:0000256" key="1">
    <source>
        <dbReference type="SAM" id="MobiDB-lite"/>
    </source>
</evidence>
<evidence type="ECO:0000313" key="3">
    <source>
        <dbReference type="Proteomes" id="UP000440578"/>
    </source>
</evidence>
<keyword evidence="3" id="KW-1185">Reference proteome</keyword>
<comment type="caution">
    <text evidence="2">The sequence shown here is derived from an EMBL/GenBank/DDBJ whole genome shotgun (WGS) entry which is preliminary data.</text>
</comment>
<proteinExistence type="predicted"/>
<sequence>MPDTGAEATVMGADMAASLGVATKMTGSVGGEIKFSSAGSTPLTCIGQFSATVTFGDCQTATTVYVLREVTGFLLGWCDSVRLRILPANFPAQIPVNIWRSQSVPDQSRGSHVRSQSISSRPLQRPDRPPAPPVDEHLAPPTGHPLQHVAAARAAGGTGTSAGGTEAPAGDTGAAVGGTGAAAGGAGTTAGGAGTTAGGAGAAGSSTKPSSQQTAASAQPVWEHEYDPSDDVIRGHEAALRQQFKDVFDGNETLCEMAGGPMVIDLTDDAVPTALTAARNIPYCWREEIKSQLDDLVARGIVAPDIFPRVFDTTGHLREMTGGPMRIELKDDARPTAVTAARSIPFAYRDQAKRELGTEATMHRCVEL</sequence>
<feature type="compositionally biased region" description="Polar residues" evidence="1">
    <location>
        <begin position="103"/>
        <end position="120"/>
    </location>
</feature>
<dbReference type="OrthoDB" id="6342757at2759"/>
<dbReference type="EMBL" id="VIIS01001088">
    <property type="protein sequence ID" value="KAF0302152.1"/>
    <property type="molecule type" value="Genomic_DNA"/>
</dbReference>
<reference evidence="2 3" key="1">
    <citation type="submission" date="2019-07" db="EMBL/GenBank/DDBJ databases">
        <title>Draft genome assembly of a fouling barnacle, Amphibalanus amphitrite (Darwin, 1854): The first reference genome for Thecostraca.</title>
        <authorList>
            <person name="Kim W."/>
        </authorList>
    </citation>
    <scope>NUCLEOTIDE SEQUENCE [LARGE SCALE GENOMIC DNA]</scope>
    <source>
        <strain evidence="2">SNU_AA5</strain>
        <tissue evidence="2">Soma without cirri and trophi</tissue>
    </source>
</reference>
<feature type="compositionally biased region" description="Basic and acidic residues" evidence="1">
    <location>
        <begin position="124"/>
        <end position="138"/>
    </location>
</feature>
<dbReference type="Proteomes" id="UP000440578">
    <property type="component" value="Unassembled WGS sequence"/>
</dbReference>
<accession>A0A6A4WH70</accession>
<feature type="region of interest" description="Disordered" evidence="1">
    <location>
        <begin position="184"/>
        <end position="222"/>
    </location>
</feature>
<dbReference type="AlphaFoldDB" id="A0A6A4WH70"/>
<evidence type="ECO:0000313" key="2">
    <source>
        <dbReference type="EMBL" id="KAF0302152.1"/>
    </source>
</evidence>
<feature type="region of interest" description="Disordered" evidence="1">
    <location>
        <begin position="103"/>
        <end position="144"/>
    </location>
</feature>
<name>A0A6A4WH70_AMPAM</name>
<feature type="compositionally biased region" description="Gly residues" evidence="1">
    <location>
        <begin position="184"/>
        <end position="202"/>
    </location>
</feature>
<protein>
    <submittedName>
        <fullName evidence="2">Uncharacterized protein</fullName>
    </submittedName>
</protein>
<feature type="compositionally biased region" description="Polar residues" evidence="1">
    <location>
        <begin position="205"/>
        <end position="217"/>
    </location>
</feature>